<comment type="caution">
    <text evidence="1">The sequence shown here is derived from an EMBL/GenBank/DDBJ whole genome shotgun (WGS) entry which is preliminary data.</text>
</comment>
<dbReference type="Proteomes" id="UP000805193">
    <property type="component" value="Unassembled WGS sequence"/>
</dbReference>
<reference evidence="1 2" key="1">
    <citation type="journal article" date="2020" name="Cell">
        <title>Large-Scale Comparative Analyses of Tick Genomes Elucidate Their Genetic Diversity and Vector Capacities.</title>
        <authorList>
            <consortium name="Tick Genome and Microbiome Consortium (TIGMIC)"/>
            <person name="Jia N."/>
            <person name="Wang J."/>
            <person name="Shi W."/>
            <person name="Du L."/>
            <person name="Sun Y."/>
            <person name="Zhan W."/>
            <person name="Jiang J.F."/>
            <person name="Wang Q."/>
            <person name="Zhang B."/>
            <person name="Ji P."/>
            <person name="Bell-Sakyi L."/>
            <person name="Cui X.M."/>
            <person name="Yuan T.T."/>
            <person name="Jiang B.G."/>
            <person name="Yang W.F."/>
            <person name="Lam T.T."/>
            <person name="Chang Q.C."/>
            <person name="Ding S.J."/>
            <person name="Wang X.J."/>
            <person name="Zhu J.G."/>
            <person name="Ruan X.D."/>
            <person name="Zhao L."/>
            <person name="Wei J.T."/>
            <person name="Ye R.Z."/>
            <person name="Que T.C."/>
            <person name="Du C.H."/>
            <person name="Zhou Y.H."/>
            <person name="Cheng J.X."/>
            <person name="Dai P.F."/>
            <person name="Guo W.B."/>
            <person name="Han X.H."/>
            <person name="Huang E.J."/>
            <person name="Li L.F."/>
            <person name="Wei W."/>
            <person name="Gao Y.C."/>
            <person name="Liu J.Z."/>
            <person name="Shao H.Z."/>
            <person name="Wang X."/>
            <person name="Wang C.C."/>
            <person name="Yang T.C."/>
            <person name="Huo Q.B."/>
            <person name="Li W."/>
            <person name="Chen H.Y."/>
            <person name="Chen S.E."/>
            <person name="Zhou L.G."/>
            <person name="Ni X.B."/>
            <person name="Tian J.H."/>
            <person name="Sheng Y."/>
            <person name="Liu T."/>
            <person name="Pan Y.S."/>
            <person name="Xia L.Y."/>
            <person name="Li J."/>
            <person name="Zhao F."/>
            <person name="Cao W.C."/>
        </authorList>
    </citation>
    <scope>NUCLEOTIDE SEQUENCE [LARGE SCALE GENOMIC DNA]</scope>
    <source>
        <strain evidence="1">Iper-2018</strain>
    </source>
</reference>
<proteinExistence type="predicted"/>
<sequence>MAFVRRDSLPLPNGNNPPWGLAGAAAPVNDSLLSVNGRGGMMERGVAAGGSRVSYMHAPESRAKQVLLSAINALPTTTERRFSFGPARCLIERTTSPFAGAAIAAAV</sequence>
<name>A0AC60NX67_IXOPE</name>
<protein>
    <submittedName>
        <fullName evidence="1">Uncharacterized protein</fullName>
    </submittedName>
</protein>
<keyword evidence="2" id="KW-1185">Reference proteome</keyword>
<organism evidence="1 2">
    <name type="scientific">Ixodes persulcatus</name>
    <name type="common">Taiga tick</name>
    <dbReference type="NCBI Taxonomy" id="34615"/>
    <lineage>
        <taxon>Eukaryota</taxon>
        <taxon>Metazoa</taxon>
        <taxon>Ecdysozoa</taxon>
        <taxon>Arthropoda</taxon>
        <taxon>Chelicerata</taxon>
        <taxon>Arachnida</taxon>
        <taxon>Acari</taxon>
        <taxon>Parasitiformes</taxon>
        <taxon>Ixodida</taxon>
        <taxon>Ixodoidea</taxon>
        <taxon>Ixodidae</taxon>
        <taxon>Ixodinae</taxon>
        <taxon>Ixodes</taxon>
    </lineage>
</organism>
<evidence type="ECO:0000313" key="2">
    <source>
        <dbReference type="Proteomes" id="UP000805193"/>
    </source>
</evidence>
<evidence type="ECO:0000313" key="1">
    <source>
        <dbReference type="EMBL" id="KAG0411760.1"/>
    </source>
</evidence>
<accession>A0AC60NX67</accession>
<gene>
    <name evidence="1" type="ORF">HPB47_011096</name>
</gene>
<dbReference type="EMBL" id="JABSTQ010011405">
    <property type="protein sequence ID" value="KAG0411760.1"/>
    <property type="molecule type" value="Genomic_DNA"/>
</dbReference>